<evidence type="ECO:0000256" key="1">
    <source>
        <dbReference type="ARBA" id="ARBA00022729"/>
    </source>
</evidence>
<evidence type="ECO:0000313" key="4">
    <source>
        <dbReference type="EMBL" id="GLH73360.1"/>
    </source>
</evidence>
<comment type="caution">
    <text evidence="4">The sequence shown here is derived from an EMBL/GenBank/DDBJ whole genome shotgun (WGS) entry which is preliminary data.</text>
</comment>
<dbReference type="PANTHER" id="PTHR10514:SF27">
    <property type="entry name" value="ANGIOTENSIN-CONVERTING ENZYME"/>
    <property type="match status" value="1"/>
</dbReference>
<name>A0ABQ5QET3_9BACT</name>
<proteinExistence type="predicted"/>
<protein>
    <submittedName>
        <fullName evidence="4">Peptidase M2</fullName>
    </submittedName>
</protein>
<dbReference type="Pfam" id="PF01401">
    <property type="entry name" value="Peptidase_M2"/>
    <property type="match status" value="1"/>
</dbReference>
<evidence type="ECO:0000256" key="2">
    <source>
        <dbReference type="ARBA" id="ARBA00023157"/>
    </source>
</evidence>
<dbReference type="PRINTS" id="PR00791">
    <property type="entry name" value="PEPDIPTASEA"/>
</dbReference>
<dbReference type="InterPro" id="IPR001548">
    <property type="entry name" value="Peptidase_M2"/>
</dbReference>
<keyword evidence="3" id="KW-0325">Glycoprotein</keyword>
<reference evidence="4 5" key="1">
    <citation type="journal article" date="2023" name="Antonie Van Leeuwenhoek">
        <title>Mesoterricola silvestris gen. nov., sp. nov., Mesoterricola sediminis sp. nov., Geothrix oryzae sp. nov., Geothrix edaphica sp. nov., Geothrix rubra sp. nov., and Geothrix limicola sp. nov., six novel members of Acidobacteriota isolated from soils.</title>
        <authorList>
            <person name="Itoh H."/>
            <person name="Sugisawa Y."/>
            <person name="Mise K."/>
            <person name="Xu Z."/>
            <person name="Kuniyasu M."/>
            <person name="Ushijima N."/>
            <person name="Kawano K."/>
            <person name="Kobayashi E."/>
            <person name="Shiratori Y."/>
            <person name="Masuda Y."/>
            <person name="Senoo K."/>
        </authorList>
    </citation>
    <scope>NUCLEOTIDE SEQUENCE [LARGE SCALE GENOMIC DNA]</scope>
    <source>
        <strain evidence="4 5">Red804</strain>
    </source>
</reference>
<keyword evidence="5" id="KW-1185">Reference proteome</keyword>
<dbReference type="SUPFAM" id="SSF55486">
    <property type="entry name" value="Metalloproteases ('zincins'), catalytic domain"/>
    <property type="match status" value="1"/>
</dbReference>
<keyword evidence="1" id="KW-0732">Signal</keyword>
<sequence>MRILPALMLGAPLVAQMAAPVQERADRFLSLVNSGYQALTYVQQQASWLASTDVKPEHDAGAEWAGKAYAAFNGSPALITEARELLTHRKELKEITVRQLERVLLNAAEGPMTKPELVAARVAAETAQASTMNGFTWKLDGKPITANQIDDILGKSNNLEERRKVWEASKENGPALKDGLLKLRDLRNGCAQALGYHDYFELQVAKYGLTTDEMLAFNRKFMAELRPLYLQLHTWVKYEMAKKYGQPVPKAIPAHWINNRWSQNWTGFVNAVDFDPYFKGWQPERIVKTAEAFYTGLGFDPLPASFWVKSDLYPVPAGGTRKKNSHASCWHLDLGTDIRSLMSVEPNMEWFETTHHELGHGYYFMSYTNPNVPPLLRDGANPSFHEGVGELIALATRQIPYLKGAGVLPADYKVDEMQVLLNDALEVAIPFMFWSCGTMPEWESEFYAKGMPADQMNARWWKQVHDLQGVEPPSPRGEQFCDAPTKTHINDTPAYYYSYGWATVFKFQMHDHIAKKILHQDPHATNYAGHKEVGDFLKKVLSKGATEDWRKVLKDATGEDLSTRAMMDYFKPLMAWLEKQNKGRQIGW</sequence>
<dbReference type="Proteomes" id="UP001165069">
    <property type="component" value="Unassembled WGS sequence"/>
</dbReference>
<dbReference type="Gene3D" id="1.10.1370.30">
    <property type="match status" value="1"/>
</dbReference>
<organism evidence="4 5">
    <name type="scientific">Geothrix limicola</name>
    <dbReference type="NCBI Taxonomy" id="2927978"/>
    <lineage>
        <taxon>Bacteria</taxon>
        <taxon>Pseudomonadati</taxon>
        <taxon>Acidobacteriota</taxon>
        <taxon>Holophagae</taxon>
        <taxon>Holophagales</taxon>
        <taxon>Holophagaceae</taxon>
        <taxon>Geothrix</taxon>
    </lineage>
</organism>
<gene>
    <name evidence="4" type="ORF">GETHLI_18620</name>
</gene>
<dbReference type="CDD" id="cd06461">
    <property type="entry name" value="M2_ACE"/>
    <property type="match status" value="1"/>
</dbReference>
<dbReference type="RefSeq" id="WP_285574341.1">
    <property type="nucleotide sequence ID" value="NZ_BSDE01000003.1"/>
</dbReference>
<dbReference type="EMBL" id="BSDE01000003">
    <property type="protein sequence ID" value="GLH73360.1"/>
    <property type="molecule type" value="Genomic_DNA"/>
</dbReference>
<evidence type="ECO:0000313" key="5">
    <source>
        <dbReference type="Proteomes" id="UP001165069"/>
    </source>
</evidence>
<dbReference type="PANTHER" id="PTHR10514">
    <property type="entry name" value="ANGIOTENSIN-CONVERTING ENZYME"/>
    <property type="match status" value="1"/>
</dbReference>
<keyword evidence="2" id="KW-1015">Disulfide bond</keyword>
<accession>A0ABQ5QET3</accession>
<dbReference type="PROSITE" id="PS52011">
    <property type="entry name" value="PEPTIDASE_M2"/>
    <property type="match status" value="1"/>
</dbReference>
<evidence type="ECO:0000256" key="3">
    <source>
        <dbReference type="ARBA" id="ARBA00023180"/>
    </source>
</evidence>